<evidence type="ECO:0000313" key="8">
    <source>
        <dbReference type="EMBL" id="CEA00551.1"/>
    </source>
</evidence>
<dbReference type="InterPro" id="IPR015422">
    <property type="entry name" value="PyrdxlP-dep_Trfase_small"/>
</dbReference>
<comment type="subunit">
    <text evidence="3">Homodimer.</text>
</comment>
<dbReference type="InterPro" id="IPR015424">
    <property type="entry name" value="PyrdxlP-dep_Trfase"/>
</dbReference>
<dbReference type="GO" id="GO:0030170">
    <property type="term" value="F:pyridoxal phosphate binding"/>
    <property type="evidence" value="ECO:0007669"/>
    <property type="project" value="InterPro"/>
</dbReference>
<evidence type="ECO:0000256" key="2">
    <source>
        <dbReference type="ARBA" id="ARBA00010008"/>
    </source>
</evidence>
<dbReference type="GO" id="GO:0016740">
    <property type="term" value="F:transferase activity"/>
    <property type="evidence" value="ECO:0007669"/>
    <property type="project" value="UniProtKB-KW"/>
</dbReference>
<organism evidence="8">
    <name type="scientific">Metalysinibacillus saudimassiliensis</name>
    <dbReference type="NCBI Taxonomy" id="1461583"/>
    <lineage>
        <taxon>Bacteria</taxon>
        <taxon>Bacillati</taxon>
        <taxon>Bacillota</taxon>
        <taxon>Bacilli</taxon>
        <taxon>Bacillales</taxon>
        <taxon>Caryophanaceae</taxon>
        <taxon>Metalysinibacillus</taxon>
    </lineage>
</organism>
<dbReference type="Pfam" id="PF00155">
    <property type="entry name" value="Aminotran_1_2"/>
    <property type="match status" value="1"/>
</dbReference>
<evidence type="ECO:0000256" key="4">
    <source>
        <dbReference type="ARBA" id="ARBA00022679"/>
    </source>
</evidence>
<comment type="cofactor">
    <cofactor evidence="1 6">
        <name>pyridoxal 5'-phosphate</name>
        <dbReference type="ChEBI" id="CHEBI:597326"/>
    </cofactor>
</comment>
<dbReference type="GO" id="GO:0009102">
    <property type="term" value="P:biotin biosynthetic process"/>
    <property type="evidence" value="ECO:0007669"/>
    <property type="project" value="TreeGrafter"/>
</dbReference>
<dbReference type="PROSITE" id="PS00599">
    <property type="entry name" value="AA_TRANSFER_CLASS_2"/>
    <property type="match status" value="1"/>
</dbReference>
<dbReference type="InterPro" id="IPR001917">
    <property type="entry name" value="Aminotrans_II_pyridoxalP_BS"/>
</dbReference>
<dbReference type="AlphaFoldDB" id="A0A078M779"/>
<gene>
    <name evidence="8" type="primary">bioF</name>
    <name evidence="8" type="ORF">BN1050_00649</name>
</gene>
<evidence type="ECO:0000256" key="5">
    <source>
        <dbReference type="ARBA" id="ARBA00022898"/>
    </source>
</evidence>
<dbReference type="HOGENOM" id="CLU_015846_11_2_9"/>
<comment type="similarity">
    <text evidence="2">Belongs to the class-II pyridoxal-phosphate-dependent aminotransferase family. BioF subfamily.</text>
</comment>
<dbReference type="SUPFAM" id="SSF53383">
    <property type="entry name" value="PLP-dependent transferases"/>
    <property type="match status" value="1"/>
</dbReference>
<keyword evidence="4" id="KW-0808">Transferase</keyword>
<evidence type="ECO:0000256" key="1">
    <source>
        <dbReference type="ARBA" id="ARBA00001933"/>
    </source>
</evidence>
<dbReference type="Gene3D" id="3.40.640.10">
    <property type="entry name" value="Type I PLP-dependent aspartate aminotransferase-like (Major domain)"/>
    <property type="match status" value="1"/>
</dbReference>
<accession>A0A078M779</accession>
<sequence>MNFEKALEALKAAHLLRQPKQIDATLARPLVIIDQQMLVACNTNDYLGLSTHPEVVAAAVAATQLWGTGSTGSRFTSGNFTLHHDLEQQLAAFSEKEAAIVFNSGYDANLAVPTTLVQPEDVILSDARNHASIIDGIRLSKRQYEVYRHRDVAHLRELLAHLPPDVRKFIVTDHVFSMDGTLAPLADITALKQAFDNVIVVVDDAHGTGVVPLDTTDVDIVIGTLSKAVGSSGGFIATTQVWADYIRNFARSLIYTTALPPSVIVAASTALTVIQQEPWHQHAVLQRTKQLTDGLRARDIRFMGGAAPIVGVLCASNEEALALQAHLQANGLFATAIRPPTVKEPRVRITLSAMHSEAQVAHLLDAVLHPKS</sequence>
<dbReference type="PANTHER" id="PTHR13693:SF77">
    <property type="entry name" value="8-AMINO-7-OXONONANOATE SYNTHASE"/>
    <property type="match status" value="1"/>
</dbReference>
<evidence type="ECO:0000256" key="6">
    <source>
        <dbReference type="RuleBase" id="RU003693"/>
    </source>
</evidence>
<dbReference type="PANTHER" id="PTHR13693">
    <property type="entry name" value="CLASS II AMINOTRANSFERASE/8-AMINO-7-OXONONANOATE SYNTHASE"/>
    <property type="match status" value="1"/>
</dbReference>
<reference evidence="8" key="1">
    <citation type="submission" date="2014-07" db="EMBL/GenBank/DDBJ databases">
        <authorList>
            <person name="Urmite Genomes Urmite Genomes"/>
        </authorList>
    </citation>
    <scope>NUCLEOTIDE SEQUENCE</scope>
    <source>
        <strain evidence="8">13S34_air</strain>
    </source>
</reference>
<dbReference type="InterPro" id="IPR015421">
    <property type="entry name" value="PyrdxlP-dep_Trfase_major"/>
</dbReference>
<feature type="domain" description="Aminotransferase class I/classII large" evidence="7">
    <location>
        <begin position="42"/>
        <end position="367"/>
    </location>
</feature>
<dbReference type="InterPro" id="IPR050087">
    <property type="entry name" value="AON_synthase_class-II"/>
</dbReference>
<dbReference type="PATRIC" id="fig|1461583.4.peg.623"/>
<proteinExistence type="inferred from homology"/>
<dbReference type="InterPro" id="IPR004839">
    <property type="entry name" value="Aminotransferase_I/II_large"/>
</dbReference>
<protein>
    <submittedName>
        <fullName evidence="8">8-amino-7-oxononanoate synthase</fullName>
    </submittedName>
</protein>
<dbReference type="Gene3D" id="3.90.1150.10">
    <property type="entry name" value="Aspartate Aminotransferase, domain 1"/>
    <property type="match status" value="1"/>
</dbReference>
<evidence type="ECO:0000256" key="3">
    <source>
        <dbReference type="ARBA" id="ARBA00011738"/>
    </source>
</evidence>
<dbReference type="EMBL" id="LN483073">
    <property type="protein sequence ID" value="CEA00551.1"/>
    <property type="molecule type" value="Genomic_DNA"/>
</dbReference>
<evidence type="ECO:0000259" key="7">
    <source>
        <dbReference type="Pfam" id="PF00155"/>
    </source>
</evidence>
<keyword evidence="5 6" id="KW-0663">Pyridoxal phosphate</keyword>
<name>A0A078M779_9BACL</name>